<dbReference type="Proteomes" id="UP000315673">
    <property type="component" value="Chromosome"/>
</dbReference>
<dbReference type="InterPro" id="IPR001789">
    <property type="entry name" value="Sig_transdc_resp-reg_receiver"/>
</dbReference>
<reference evidence="4 5" key="1">
    <citation type="submission" date="2019-07" db="EMBL/GenBank/DDBJ databases">
        <title>Full genome sequence of Sphingomonas sp. 4R-6-7(HKS19).</title>
        <authorList>
            <person name="Im W.-T."/>
        </authorList>
    </citation>
    <scope>NUCLEOTIDE SEQUENCE [LARGE SCALE GENOMIC DNA]</scope>
    <source>
        <strain evidence="4 5">HKS19</strain>
    </source>
</reference>
<dbReference type="OrthoDB" id="9800897at2"/>
<organism evidence="4 5">
    <name type="scientific">Sphingomonas panacisoli</name>
    <dbReference type="NCBI Taxonomy" id="1813879"/>
    <lineage>
        <taxon>Bacteria</taxon>
        <taxon>Pseudomonadati</taxon>
        <taxon>Pseudomonadota</taxon>
        <taxon>Alphaproteobacteria</taxon>
        <taxon>Sphingomonadales</taxon>
        <taxon>Sphingomonadaceae</taxon>
        <taxon>Sphingomonas</taxon>
    </lineage>
</organism>
<protein>
    <submittedName>
        <fullName evidence="4">Response regulator</fullName>
    </submittedName>
</protein>
<evidence type="ECO:0000256" key="1">
    <source>
        <dbReference type="ARBA" id="ARBA00022553"/>
    </source>
</evidence>
<evidence type="ECO:0000256" key="2">
    <source>
        <dbReference type="PROSITE-ProRule" id="PRU00169"/>
    </source>
</evidence>
<dbReference type="InterPro" id="IPR050595">
    <property type="entry name" value="Bact_response_regulator"/>
</dbReference>
<dbReference type="RefSeq" id="WP_146569450.1">
    <property type="nucleotide sequence ID" value="NZ_CP042306.1"/>
</dbReference>
<accession>A0A5B8LEJ4</accession>
<dbReference type="AlphaFoldDB" id="A0A5B8LEJ4"/>
<sequence length="133" mass="14124">MTVRTLLIDDDPDTRAIVALALDLHPDFAVAAVSRLDAADTLRRGVDAFDLILLDMKTSDMSAGALVGTVRQWSSSAAIPVLILSPKHSDAERSYRSAGAQGVIAKPFDPVALPDRVLDMLEPFGAPARRSAG</sequence>
<dbReference type="SUPFAM" id="SSF52172">
    <property type="entry name" value="CheY-like"/>
    <property type="match status" value="1"/>
</dbReference>
<dbReference type="KEGG" id="spai:FPZ24_01845"/>
<keyword evidence="5" id="KW-1185">Reference proteome</keyword>
<evidence type="ECO:0000259" key="3">
    <source>
        <dbReference type="PROSITE" id="PS50110"/>
    </source>
</evidence>
<proteinExistence type="predicted"/>
<keyword evidence="1 2" id="KW-0597">Phosphoprotein</keyword>
<dbReference type="PANTHER" id="PTHR44591:SF3">
    <property type="entry name" value="RESPONSE REGULATORY DOMAIN-CONTAINING PROTEIN"/>
    <property type="match status" value="1"/>
</dbReference>
<dbReference type="InterPro" id="IPR011006">
    <property type="entry name" value="CheY-like_superfamily"/>
</dbReference>
<dbReference type="PROSITE" id="PS50110">
    <property type="entry name" value="RESPONSE_REGULATORY"/>
    <property type="match status" value="1"/>
</dbReference>
<feature type="modified residue" description="4-aspartylphosphate" evidence="2">
    <location>
        <position position="55"/>
    </location>
</feature>
<evidence type="ECO:0000313" key="5">
    <source>
        <dbReference type="Proteomes" id="UP000315673"/>
    </source>
</evidence>
<dbReference type="EMBL" id="CP042306">
    <property type="protein sequence ID" value="QDZ06366.1"/>
    <property type="molecule type" value="Genomic_DNA"/>
</dbReference>
<evidence type="ECO:0000313" key="4">
    <source>
        <dbReference type="EMBL" id="QDZ06366.1"/>
    </source>
</evidence>
<dbReference type="GO" id="GO:0000160">
    <property type="term" value="P:phosphorelay signal transduction system"/>
    <property type="evidence" value="ECO:0007669"/>
    <property type="project" value="InterPro"/>
</dbReference>
<name>A0A5B8LEJ4_9SPHN</name>
<dbReference type="SMART" id="SM00448">
    <property type="entry name" value="REC"/>
    <property type="match status" value="1"/>
</dbReference>
<gene>
    <name evidence="4" type="ORF">FPZ24_01845</name>
</gene>
<dbReference type="Pfam" id="PF00072">
    <property type="entry name" value="Response_reg"/>
    <property type="match status" value="1"/>
</dbReference>
<feature type="domain" description="Response regulatory" evidence="3">
    <location>
        <begin position="4"/>
        <end position="121"/>
    </location>
</feature>
<dbReference type="Gene3D" id="3.40.50.2300">
    <property type="match status" value="1"/>
</dbReference>
<dbReference type="PANTHER" id="PTHR44591">
    <property type="entry name" value="STRESS RESPONSE REGULATOR PROTEIN 1"/>
    <property type="match status" value="1"/>
</dbReference>